<comment type="caution">
    <text evidence="5">The sequence shown here is derived from an EMBL/GenBank/DDBJ whole genome shotgun (WGS) entry which is preliminary data.</text>
</comment>
<dbReference type="SFLD" id="SFLDS00057">
    <property type="entry name" value="Glutaminase/Asparaginase"/>
    <property type="match status" value="1"/>
</dbReference>
<dbReference type="PANTHER" id="PTHR11707">
    <property type="entry name" value="L-ASPARAGINASE"/>
    <property type="match status" value="1"/>
</dbReference>
<reference evidence="5 6" key="1">
    <citation type="submission" date="2022-05" db="EMBL/GenBank/DDBJ databases">
        <title>Seasonal and diel survey of microbial diversity of the Tyrrhenian coast.</title>
        <authorList>
            <person name="Gattoni G."/>
            <person name="Corral P."/>
        </authorList>
    </citation>
    <scope>NUCLEOTIDE SEQUENCE [LARGE SCALE GENOMIC DNA]</scope>
    <source>
        <strain evidence="5 6">V10</strain>
    </source>
</reference>
<dbReference type="InterPro" id="IPR006034">
    <property type="entry name" value="Asparaginase/glutaminase-like"/>
</dbReference>
<dbReference type="Pfam" id="PF00710">
    <property type="entry name" value="Asparaginase"/>
    <property type="match status" value="1"/>
</dbReference>
<dbReference type="Proteomes" id="UP001202550">
    <property type="component" value="Unassembled WGS sequence"/>
</dbReference>
<protein>
    <submittedName>
        <fullName evidence="5">Asparaginase</fullName>
    </submittedName>
</protein>
<dbReference type="SMART" id="SM00870">
    <property type="entry name" value="Asparaginase"/>
    <property type="match status" value="1"/>
</dbReference>
<dbReference type="SUPFAM" id="SSF53774">
    <property type="entry name" value="Glutaminase/Asparaginase"/>
    <property type="match status" value="1"/>
</dbReference>
<dbReference type="InterPro" id="IPR004550">
    <property type="entry name" value="AsnASE_II"/>
</dbReference>
<dbReference type="InterPro" id="IPR036152">
    <property type="entry name" value="Asp/glu_Ase-like_sf"/>
</dbReference>
<dbReference type="EMBL" id="JALZWP010000003">
    <property type="protein sequence ID" value="MCL1627889.1"/>
    <property type="molecule type" value="Genomic_DNA"/>
</dbReference>
<dbReference type="InterPro" id="IPR027474">
    <property type="entry name" value="L-asparaginase_N"/>
</dbReference>
<dbReference type="Pfam" id="PF17763">
    <property type="entry name" value="Asparaginase_C"/>
    <property type="match status" value="1"/>
</dbReference>
<name>A0ABT0M0T4_9RHOB</name>
<dbReference type="Gene3D" id="3.40.50.40">
    <property type="match status" value="1"/>
</dbReference>
<dbReference type="PIRSF" id="PIRSF500176">
    <property type="entry name" value="L_ASNase"/>
    <property type="match status" value="1"/>
</dbReference>
<gene>
    <name evidence="5" type="ORF">M3N55_04030</name>
</gene>
<accession>A0ABT0M0T4</accession>
<comment type="similarity">
    <text evidence="1">Belongs to the asparaginase 1 family.</text>
</comment>
<organism evidence="5 6">
    <name type="scientific">Roseinatronobacter domitianus</name>
    <dbReference type="NCBI Taxonomy" id="2940293"/>
    <lineage>
        <taxon>Bacteria</taxon>
        <taxon>Pseudomonadati</taxon>
        <taxon>Pseudomonadota</taxon>
        <taxon>Alphaproteobacteria</taxon>
        <taxon>Rhodobacterales</taxon>
        <taxon>Paracoccaceae</taxon>
        <taxon>Roseinatronobacter</taxon>
    </lineage>
</organism>
<dbReference type="Gene3D" id="3.40.50.1170">
    <property type="entry name" value="L-asparaginase, N-terminal domain"/>
    <property type="match status" value="1"/>
</dbReference>
<dbReference type="RefSeq" id="WP_249056640.1">
    <property type="nucleotide sequence ID" value="NZ_JALZWP010000003.1"/>
</dbReference>
<keyword evidence="6" id="KW-1185">Reference proteome</keyword>
<sequence length="340" mass="34761">MPQKLPGADVSHKPRIAVFALGGTIAMTRGETGAIAPSLSGAALVAAVPGLTDVADIAVHSPLQKPGASLTISDILAVASEVRSALANGANGAVVVQGTDTIEETAFLLDCVLETSAPVVVTGAMRGPEAAGADGPANLLASAIVAASGARNTGVLVVLGDTAHAARHVRKGHTARPDAFTSAPFGPLGYVFEGQFRQYLHRSVGQTLYLDTDTPIPPVALLQIGLGDDGRMLRHLPEMGFEGAVIAAMGAGHVPQPIVEELGILADTIPVVLSSRVATGPVFENTYGFPGSEIDLLKRNLVPGGSLGPLKARLLLQLGLAAGHNQNTDIQKLFVSWGNA</sequence>
<evidence type="ECO:0000313" key="6">
    <source>
        <dbReference type="Proteomes" id="UP001202550"/>
    </source>
</evidence>
<dbReference type="PIRSF" id="PIRSF001220">
    <property type="entry name" value="L-ASNase_gatD"/>
    <property type="match status" value="1"/>
</dbReference>
<evidence type="ECO:0000256" key="1">
    <source>
        <dbReference type="ARBA" id="ARBA00010518"/>
    </source>
</evidence>
<evidence type="ECO:0000259" key="4">
    <source>
        <dbReference type="Pfam" id="PF17763"/>
    </source>
</evidence>
<dbReference type="InterPro" id="IPR040919">
    <property type="entry name" value="Asparaginase_C"/>
</dbReference>
<dbReference type="PROSITE" id="PS51732">
    <property type="entry name" value="ASN_GLN_ASE_3"/>
    <property type="match status" value="1"/>
</dbReference>
<evidence type="ECO:0000313" key="5">
    <source>
        <dbReference type="EMBL" id="MCL1627889.1"/>
    </source>
</evidence>
<evidence type="ECO:0000259" key="3">
    <source>
        <dbReference type="Pfam" id="PF00710"/>
    </source>
</evidence>
<dbReference type="InterPro" id="IPR027473">
    <property type="entry name" value="L-asparaginase_C"/>
</dbReference>
<keyword evidence="2" id="KW-0378">Hydrolase</keyword>
<evidence type="ECO:0000256" key="2">
    <source>
        <dbReference type="ARBA" id="ARBA00022801"/>
    </source>
</evidence>
<dbReference type="PRINTS" id="PR00139">
    <property type="entry name" value="ASNGLNASE"/>
</dbReference>
<dbReference type="CDD" id="cd08964">
    <property type="entry name" value="L-asparaginase_II"/>
    <property type="match status" value="1"/>
</dbReference>
<feature type="domain" description="L-asparaginase N-terminal" evidence="3">
    <location>
        <begin position="15"/>
        <end position="197"/>
    </location>
</feature>
<proteinExistence type="inferred from homology"/>
<dbReference type="PANTHER" id="PTHR11707:SF28">
    <property type="entry name" value="60 KDA LYSOPHOSPHOLIPASE"/>
    <property type="match status" value="1"/>
</dbReference>
<feature type="domain" description="Asparaginase/glutaminase C-terminal" evidence="4">
    <location>
        <begin position="219"/>
        <end position="334"/>
    </location>
</feature>
<dbReference type="InterPro" id="IPR037152">
    <property type="entry name" value="L-asparaginase_N_sf"/>
</dbReference>